<comment type="caution">
    <text evidence="4">The sequence shown here is derived from an EMBL/GenBank/DDBJ whole genome shotgun (WGS) entry which is preliminary data.</text>
</comment>
<keyword evidence="2" id="KW-0472">Membrane</keyword>
<dbReference type="PANTHER" id="PTHR35410:SF1">
    <property type="entry name" value="EXPRESSED PROTEIN"/>
    <property type="match status" value="1"/>
</dbReference>
<reference evidence="4" key="1">
    <citation type="submission" date="2020-10" db="EMBL/GenBank/DDBJ databases">
        <authorList>
            <person name="Han B."/>
            <person name="Lu T."/>
            <person name="Zhao Q."/>
            <person name="Huang X."/>
            <person name="Zhao Y."/>
        </authorList>
    </citation>
    <scope>NUCLEOTIDE SEQUENCE</scope>
</reference>
<keyword evidence="5" id="KW-1185">Reference proteome</keyword>
<dbReference type="OrthoDB" id="1930353at2759"/>
<name>A0A811RIR4_9POAL</name>
<keyword evidence="2" id="KW-1133">Transmembrane helix</keyword>
<accession>A0A811RIR4</accession>
<feature type="domain" description="DUF7642" evidence="3">
    <location>
        <begin position="154"/>
        <end position="251"/>
    </location>
</feature>
<evidence type="ECO:0000313" key="5">
    <source>
        <dbReference type="Proteomes" id="UP000604825"/>
    </source>
</evidence>
<dbReference type="AlphaFoldDB" id="A0A811RIR4"/>
<evidence type="ECO:0000259" key="3">
    <source>
        <dbReference type="Pfam" id="PF24649"/>
    </source>
</evidence>
<feature type="region of interest" description="Disordered" evidence="1">
    <location>
        <begin position="1"/>
        <end position="43"/>
    </location>
</feature>
<sequence>MAAEDKRHWLVMPNQGEKEDTPTRGETSSRSKRGETAVRGGQVGERKVRDVATRAFAGWAHAKGERERMGFPDERVQVDALERHLLTGLSSNDYNGGFEDEVLYDASFAEIEDNFVKYQIAQWTLLSLLLIVAWGVGLLMLLYIPIRVYVCRSDFRSRKLYLTPHAVIYKVNKPFAFPCFGVFKKEKYCILPSISDVVVEQDHLQSVFGVYSIRIENIGVRKPRSYDVKITGVARPHDFRKAVLVHLLNTRKLKFSQKASSDGQQSTSLSSTASSSEVPLGDLMLEKLDEVEISVKVTVAEMLCIALILSTFSLNIYNYTTNKAGCMTYYLRVDRCFRGSFLLVLVL</sequence>
<keyword evidence="2" id="KW-0812">Transmembrane</keyword>
<dbReference type="Proteomes" id="UP000604825">
    <property type="component" value="Unassembled WGS sequence"/>
</dbReference>
<evidence type="ECO:0000256" key="1">
    <source>
        <dbReference type="SAM" id="MobiDB-lite"/>
    </source>
</evidence>
<evidence type="ECO:0000313" key="4">
    <source>
        <dbReference type="EMBL" id="CAD6269728.1"/>
    </source>
</evidence>
<dbReference type="EMBL" id="CAJGYO010000015">
    <property type="protein sequence ID" value="CAD6269728.1"/>
    <property type="molecule type" value="Genomic_DNA"/>
</dbReference>
<gene>
    <name evidence="4" type="ORF">NCGR_LOCUS53030</name>
</gene>
<organism evidence="4 5">
    <name type="scientific">Miscanthus lutarioriparius</name>
    <dbReference type="NCBI Taxonomy" id="422564"/>
    <lineage>
        <taxon>Eukaryota</taxon>
        <taxon>Viridiplantae</taxon>
        <taxon>Streptophyta</taxon>
        <taxon>Embryophyta</taxon>
        <taxon>Tracheophyta</taxon>
        <taxon>Spermatophyta</taxon>
        <taxon>Magnoliopsida</taxon>
        <taxon>Liliopsida</taxon>
        <taxon>Poales</taxon>
        <taxon>Poaceae</taxon>
        <taxon>PACMAD clade</taxon>
        <taxon>Panicoideae</taxon>
        <taxon>Andropogonodae</taxon>
        <taxon>Andropogoneae</taxon>
        <taxon>Saccharinae</taxon>
        <taxon>Miscanthus</taxon>
    </lineage>
</organism>
<dbReference type="Pfam" id="PF24649">
    <property type="entry name" value="DUF7642"/>
    <property type="match status" value="1"/>
</dbReference>
<protein>
    <recommendedName>
        <fullName evidence="3">DUF7642 domain-containing protein</fullName>
    </recommendedName>
</protein>
<proteinExistence type="predicted"/>
<dbReference type="InterPro" id="IPR056059">
    <property type="entry name" value="DUF7642"/>
</dbReference>
<feature type="compositionally biased region" description="Basic and acidic residues" evidence="1">
    <location>
        <begin position="16"/>
        <end position="36"/>
    </location>
</feature>
<dbReference type="PANTHER" id="PTHR35410">
    <property type="entry name" value="EXPRESSED PROTEIN"/>
    <property type="match status" value="1"/>
</dbReference>
<evidence type="ECO:0000256" key="2">
    <source>
        <dbReference type="SAM" id="Phobius"/>
    </source>
</evidence>
<feature type="transmembrane region" description="Helical" evidence="2">
    <location>
        <begin position="123"/>
        <end position="150"/>
    </location>
</feature>